<dbReference type="AlphaFoldDB" id="J6EU22"/>
<comment type="caution">
    <text evidence="2">The sequence shown here is derived from an EMBL/GenBank/DDBJ whole genome shotgun (WGS) entry which is preliminary data.</text>
</comment>
<dbReference type="EMBL" id="ALBS01000297">
    <property type="protein sequence ID" value="EJT46282.1"/>
    <property type="molecule type" value="Genomic_DNA"/>
</dbReference>
<reference evidence="2 3" key="1">
    <citation type="journal article" date="2012" name="Eukaryot. Cell">
        <title>Draft genome sequence of CBS 2479, the standard type strain of Trichosporon asahii.</title>
        <authorList>
            <person name="Yang R.Y."/>
            <person name="Li H.T."/>
            <person name="Zhu H."/>
            <person name="Zhou G.P."/>
            <person name="Wang M."/>
            <person name="Wang L."/>
        </authorList>
    </citation>
    <scope>NUCLEOTIDE SEQUENCE [LARGE SCALE GENOMIC DNA]</scope>
    <source>
        <strain evidence="3">ATCC 90039 / CBS 2479 / JCM 2466 / KCTC 7840 / NCYC 2677 / UAMH 7654</strain>
    </source>
</reference>
<feature type="compositionally biased region" description="Polar residues" evidence="1">
    <location>
        <begin position="419"/>
        <end position="440"/>
    </location>
</feature>
<proteinExistence type="predicted"/>
<dbReference type="Proteomes" id="UP000002748">
    <property type="component" value="Unassembled WGS sequence"/>
</dbReference>
<feature type="region of interest" description="Disordered" evidence="1">
    <location>
        <begin position="211"/>
        <end position="232"/>
    </location>
</feature>
<name>J6EU22_TRIAS</name>
<gene>
    <name evidence="2" type="ORF">A1Q1_05111</name>
</gene>
<dbReference type="GeneID" id="25988623"/>
<feature type="region of interest" description="Disordered" evidence="1">
    <location>
        <begin position="417"/>
        <end position="450"/>
    </location>
</feature>
<sequence>MAKVEPVTPKSEVSPPQPTPHSKWNTGDVSLVTSDHVMFTVASYHLQSWSLAFRETIGSGAKTLDLPYASYTLEQFLDIVDTGKFAVSSKASVLVQIAALARFLSAHQCALATELFVHLVRAHTDWSPIVFFLVGVHLDRPELCAEILDSYPRPEDMFWLCPAPESAVLKPSEIPFEVFAQIPHTYLWALRLTLTGVEKLKVEGFERPMGPGRALHPLHQPQPQTGKPFGAPVAVDQNKVGKVEEVGGEEQQEKVTGEPDGNERDLVQPAVPAVWEEPDIRDEATTQNIAVDIPKSLEDAAMNGYTAEALEDIPLSADTDQAVENMVRIESLGGSPEHTSSVTPALASATEKDTGFNDAMKDDVHDNDLVHNRGSVDNEGSDETIACATVKDEMTNVHNPTTGRATCNGPALTRDRQDSLASLSSETDSCWDSSEGTLRSGTLPEEAEENPLPVQNVQKKDVIVEAVDVGVSPQQAQFVVLESVTEEDDVTANAQAGSNNGDALSAKVRARDNVADDKAAPAAPLNGEQVIIDPHVPTAVNPEAAVVASRTDLTATTKAPTTTTIPVMTQTKTKLQQQSKRDVKPLVLTLRIAVALPLVVVVMYCAPRPRSMSDLFVPSSSSPIDMSHPINETPEPAVNAKWQHGSFEIIAMFRDMLATCSGPQRMQLEEPSHTIEQFLDIVTTGEFQLALSDDSGASTALVQLSRLAKFLRKYDCPVALSILRNSVRYRADAALIALLLVEIPDKPRLFINRLDSFTGDENCLWVGGNTPTTSFKPKAVPLEAFAELPIQYHWALRHARVGNLERSVIQGGNNQMMTPGQRFQCLLESAQAAGSSP</sequence>
<dbReference type="KEGG" id="tasa:A1Q1_05111"/>
<dbReference type="RefSeq" id="XP_014177393.1">
    <property type="nucleotide sequence ID" value="XM_014321918.1"/>
</dbReference>
<evidence type="ECO:0000313" key="2">
    <source>
        <dbReference type="EMBL" id="EJT46282.1"/>
    </source>
</evidence>
<dbReference type="VEuPathDB" id="FungiDB:A1Q1_05111"/>
<evidence type="ECO:0000313" key="3">
    <source>
        <dbReference type="Proteomes" id="UP000002748"/>
    </source>
</evidence>
<accession>J6EU22</accession>
<protein>
    <submittedName>
        <fullName evidence="2">Uncharacterized protein</fullName>
    </submittedName>
</protein>
<feature type="region of interest" description="Disordered" evidence="1">
    <location>
        <begin position="245"/>
        <end position="265"/>
    </location>
</feature>
<organism evidence="2 3">
    <name type="scientific">Trichosporon asahii var. asahii (strain ATCC 90039 / CBS 2479 / JCM 2466 / KCTC 7840 / NBRC 103889/ NCYC 2677 / UAMH 7654)</name>
    <name type="common">Yeast</name>
    <dbReference type="NCBI Taxonomy" id="1186058"/>
    <lineage>
        <taxon>Eukaryota</taxon>
        <taxon>Fungi</taxon>
        <taxon>Dikarya</taxon>
        <taxon>Basidiomycota</taxon>
        <taxon>Agaricomycotina</taxon>
        <taxon>Tremellomycetes</taxon>
        <taxon>Trichosporonales</taxon>
        <taxon>Trichosporonaceae</taxon>
        <taxon>Trichosporon</taxon>
    </lineage>
</organism>
<evidence type="ECO:0000256" key="1">
    <source>
        <dbReference type="SAM" id="MobiDB-lite"/>
    </source>
</evidence>
<dbReference type="HOGENOM" id="CLU_345190_0_0_1"/>
<feature type="region of interest" description="Disordered" evidence="1">
    <location>
        <begin position="1"/>
        <end position="25"/>
    </location>
</feature>